<dbReference type="AlphaFoldDB" id="A0A345NQT6"/>
<evidence type="ECO:0000313" key="1">
    <source>
        <dbReference type="EMBL" id="AXH97394.1"/>
    </source>
</evidence>
<dbReference type="KEGG" id="orn:DV701_15890"/>
<sequence length="79" mass="8970">MKVNPSALKHGLTEPDILHAAENWAYASEPDDDMPAKQFVLGFDRSGRLLEMAILNFDSGHQLVIHAMKARRQYLHLLE</sequence>
<dbReference type="EMBL" id="CP031229">
    <property type="protein sequence ID" value="AXH97394.1"/>
    <property type="molecule type" value="Genomic_DNA"/>
</dbReference>
<proteinExistence type="predicted"/>
<name>A0A345NQT6_9MICO</name>
<dbReference type="OrthoDB" id="3577648at2"/>
<gene>
    <name evidence="1" type="ORF">DV701_15890</name>
</gene>
<reference evidence="1 2" key="1">
    <citation type="submission" date="2018-07" db="EMBL/GenBank/DDBJ databases">
        <title>Complete genome sequencing of Ornithinimicrobium sp. AMA3305.</title>
        <authorList>
            <person name="Bae J.-W."/>
        </authorList>
    </citation>
    <scope>NUCLEOTIDE SEQUENCE [LARGE SCALE GENOMIC DNA]</scope>
    <source>
        <strain evidence="1 2">AMA3305</strain>
    </source>
</reference>
<dbReference type="RefSeq" id="WP_114929722.1">
    <property type="nucleotide sequence ID" value="NZ_CP031229.1"/>
</dbReference>
<evidence type="ECO:0000313" key="2">
    <source>
        <dbReference type="Proteomes" id="UP000253790"/>
    </source>
</evidence>
<dbReference type="Proteomes" id="UP000253790">
    <property type="component" value="Chromosome"/>
</dbReference>
<protein>
    <submittedName>
        <fullName evidence="1">Toxin</fullName>
    </submittedName>
</protein>
<accession>A0A345NQT6</accession>
<keyword evidence="2" id="KW-1185">Reference proteome</keyword>
<organism evidence="1 2">
    <name type="scientific">Ornithinimicrobium avium</name>
    <dbReference type="NCBI Taxonomy" id="2283195"/>
    <lineage>
        <taxon>Bacteria</taxon>
        <taxon>Bacillati</taxon>
        <taxon>Actinomycetota</taxon>
        <taxon>Actinomycetes</taxon>
        <taxon>Micrococcales</taxon>
        <taxon>Ornithinimicrobiaceae</taxon>
        <taxon>Ornithinimicrobium</taxon>
    </lineage>
</organism>